<dbReference type="PANTHER" id="PTHR43283:SF3">
    <property type="entry name" value="BETA-LACTAMASE FAMILY PROTEIN (AFU_ORTHOLOGUE AFUA_5G07500)"/>
    <property type="match status" value="1"/>
</dbReference>
<dbReference type="GO" id="GO:0016787">
    <property type="term" value="F:hydrolase activity"/>
    <property type="evidence" value="ECO:0007669"/>
    <property type="project" value="UniProtKB-KW"/>
</dbReference>
<evidence type="ECO:0000313" key="2">
    <source>
        <dbReference type="EMBL" id="MFD1190290.1"/>
    </source>
</evidence>
<dbReference type="EMBL" id="JBHTLQ010000011">
    <property type="protein sequence ID" value="MFD1190290.1"/>
    <property type="molecule type" value="Genomic_DNA"/>
</dbReference>
<proteinExistence type="predicted"/>
<dbReference type="PANTHER" id="PTHR43283">
    <property type="entry name" value="BETA-LACTAMASE-RELATED"/>
    <property type="match status" value="1"/>
</dbReference>
<dbReference type="Proteomes" id="UP001597216">
    <property type="component" value="Unassembled WGS sequence"/>
</dbReference>
<dbReference type="SUPFAM" id="SSF56601">
    <property type="entry name" value="beta-lactamase/transpeptidase-like"/>
    <property type="match status" value="1"/>
</dbReference>
<dbReference type="RefSeq" id="WP_374344985.1">
    <property type="nucleotide sequence ID" value="NZ_JBHTLQ010000011.1"/>
</dbReference>
<dbReference type="Pfam" id="PF00144">
    <property type="entry name" value="Beta-lactamase"/>
    <property type="match status" value="1"/>
</dbReference>
<comment type="caution">
    <text evidence="2">The sequence shown here is derived from an EMBL/GenBank/DDBJ whole genome shotgun (WGS) entry which is preliminary data.</text>
</comment>
<evidence type="ECO:0000259" key="1">
    <source>
        <dbReference type="Pfam" id="PF00144"/>
    </source>
</evidence>
<dbReference type="Gene3D" id="3.40.710.10">
    <property type="entry name" value="DD-peptidase/beta-lactamase superfamily"/>
    <property type="match status" value="1"/>
</dbReference>
<evidence type="ECO:0000313" key="3">
    <source>
        <dbReference type="Proteomes" id="UP001597216"/>
    </source>
</evidence>
<keyword evidence="3" id="KW-1185">Reference proteome</keyword>
<dbReference type="InterPro" id="IPR001466">
    <property type="entry name" value="Beta-lactam-related"/>
</dbReference>
<dbReference type="EC" id="3.-.-.-" evidence="2"/>
<protein>
    <submittedName>
        <fullName evidence="2">Serine hydrolase domain-containing protein</fullName>
        <ecNumber evidence="2">3.-.-.-</ecNumber>
    </submittedName>
</protein>
<organism evidence="2 3">
    <name type="scientific">Phenylobacterium conjunctum</name>
    <dbReference type="NCBI Taxonomy" id="1298959"/>
    <lineage>
        <taxon>Bacteria</taxon>
        <taxon>Pseudomonadati</taxon>
        <taxon>Pseudomonadota</taxon>
        <taxon>Alphaproteobacteria</taxon>
        <taxon>Caulobacterales</taxon>
        <taxon>Caulobacteraceae</taxon>
        <taxon>Phenylobacterium</taxon>
    </lineage>
</organism>
<dbReference type="InterPro" id="IPR012338">
    <property type="entry name" value="Beta-lactam/transpept-like"/>
</dbReference>
<reference evidence="3" key="1">
    <citation type="journal article" date="2019" name="Int. J. Syst. Evol. Microbiol.">
        <title>The Global Catalogue of Microorganisms (GCM) 10K type strain sequencing project: providing services to taxonomists for standard genome sequencing and annotation.</title>
        <authorList>
            <consortium name="The Broad Institute Genomics Platform"/>
            <consortium name="The Broad Institute Genome Sequencing Center for Infectious Disease"/>
            <person name="Wu L."/>
            <person name="Ma J."/>
        </authorList>
    </citation>
    <scope>NUCLEOTIDE SEQUENCE [LARGE SCALE GENOMIC DNA]</scope>
    <source>
        <strain evidence="3">CCUG 55074</strain>
    </source>
</reference>
<accession>A0ABW3T081</accession>
<feature type="domain" description="Beta-lactamase-related" evidence="1">
    <location>
        <begin position="24"/>
        <end position="383"/>
    </location>
</feature>
<sequence length="419" mass="45956">MDGSQISKSQPGLSAEVLAGIPKHLQTVVDAGDLSGFVTLTWRKGEIVQLNTLGWRDVAAKAPMTRDTMFRIASMTKPVTSVAALMLMEEGKLKLDDPITKWAPEFSNMKVLKDPTGPLDQVYDAPRDITIEDLMTHRSGLAYGFTSIGPIAHAYEHALGSPLSNPHGPDQWMEKLAGLPLSFAPGERFHYSHATDVLGFLVGRIAGMPFRDFLMQRILGPLGMVDTDFWCPPEKRDRMAHLYRLDEANDRLDDVSFPHEDHAPHFCGGGGGLISTADDYLKFARLMLNKGELDGVRLISPETHALMTANRLTPQQREIPFMGIPFWMGQGFGLGVSMITDPEKQAWMGAGSEGSFGWPGAFGTWWQADPEEDMVMIYLIQNSMPLGPEAASQLATGQRLGGRAALPAFQKLTYAALGK</sequence>
<dbReference type="InterPro" id="IPR050789">
    <property type="entry name" value="Diverse_Enzym_Activities"/>
</dbReference>
<gene>
    <name evidence="2" type="ORF">ACFQ27_06830</name>
</gene>
<keyword evidence="2" id="KW-0378">Hydrolase</keyword>
<name>A0ABW3T081_9CAUL</name>